<keyword evidence="1" id="KW-1133">Transmembrane helix</keyword>
<comment type="caution">
    <text evidence="2">The sequence shown here is derived from an EMBL/GenBank/DDBJ whole genome shotgun (WGS) entry which is preliminary data.</text>
</comment>
<keyword evidence="1" id="KW-0812">Transmembrane</keyword>
<organism evidence="2">
    <name type="scientific">marine sediment metagenome</name>
    <dbReference type="NCBI Taxonomy" id="412755"/>
    <lineage>
        <taxon>unclassified sequences</taxon>
        <taxon>metagenomes</taxon>
        <taxon>ecological metagenomes</taxon>
    </lineage>
</organism>
<reference evidence="2" key="1">
    <citation type="journal article" date="2015" name="Nature">
        <title>Complex archaea that bridge the gap between prokaryotes and eukaryotes.</title>
        <authorList>
            <person name="Spang A."/>
            <person name="Saw J.H."/>
            <person name="Jorgensen S.L."/>
            <person name="Zaremba-Niedzwiedzka K."/>
            <person name="Martijn J."/>
            <person name="Lind A.E."/>
            <person name="van Eijk R."/>
            <person name="Schleper C."/>
            <person name="Guy L."/>
            <person name="Ettema T.J."/>
        </authorList>
    </citation>
    <scope>NUCLEOTIDE SEQUENCE</scope>
</reference>
<dbReference type="AlphaFoldDB" id="A0A0F9BR55"/>
<gene>
    <name evidence="2" type="ORF">LCGC14_2415890</name>
</gene>
<sequence>MFESLLVLFVAGAMIIGLWSLLKNWREERHAKRLKYPGAPGEPYCCEQSCSKDAEFGIYGSSGHFEDVTETCVRHVGALLGTPTWLPKMNDHSL</sequence>
<keyword evidence="1" id="KW-0472">Membrane</keyword>
<accession>A0A0F9BR55</accession>
<evidence type="ECO:0000313" key="2">
    <source>
        <dbReference type="EMBL" id="KKL24380.1"/>
    </source>
</evidence>
<dbReference type="EMBL" id="LAZR01036617">
    <property type="protein sequence ID" value="KKL24380.1"/>
    <property type="molecule type" value="Genomic_DNA"/>
</dbReference>
<protein>
    <submittedName>
        <fullName evidence="2">Uncharacterized protein</fullName>
    </submittedName>
</protein>
<proteinExistence type="predicted"/>
<evidence type="ECO:0000256" key="1">
    <source>
        <dbReference type="SAM" id="Phobius"/>
    </source>
</evidence>
<name>A0A0F9BR55_9ZZZZ</name>
<feature type="transmembrane region" description="Helical" evidence="1">
    <location>
        <begin position="6"/>
        <end position="25"/>
    </location>
</feature>